<dbReference type="InParanoid" id="A0A067PU16"/>
<keyword evidence="3" id="KW-1185">Reference proteome</keyword>
<dbReference type="HOGENOM" id="CLU_024199_2_0_1"/>
<accession>A0A067PU16</accession>
<evidence type="ECO:0000259" key="1">
    <source>
        <dbReference type="Pfam" id="PF12937"/>
    </source>
</evidence>
<dbReference type="Gene3D" id="1.20.1280.50">
    <property type="match status" value="1"/>
</dbReference>
<dbReference type="InterPro" id="IPR001810">
    <property type="entry name" value="F-box_dom"/>
</dbReference>
<dbReference type="EMBL" id="KL197731">
    <property type="protein sequence ID" value="KDQ53826.1"/>
    <property type="molecule type" value="Genomic_DNA"/>
</dbReference>
<dbReference type="STRING" id="933084.A0A067PU16"/>
<name>A0A067PU16_9AGAM</name>
<evidence type="ECO:0000313" key="3">
    <source>
        <dbReference type="Proteomes" id="UP000027265"/>
    </source>
</evidence>
<reference evidence="3" key="1">
    <citation type="journal article" date="2014" name="Proc. Natl. Acad. Sci. U.S.A.">
        <title>Extensive sampling of basidiomycete genomes demonstrates inadequacy of the white-rot/brown-rot paradigm for wood decay fungi.</title>
        <authorList>
            <person name="Riley R."/>
            <person name="Salamov A.A."/>
            <person name="Brown D.W."/>
            <person name="Nagy L.G."/>
            <person name="Floudas D."/>
            <person name="Held B.W."/>
            <person name="Levasseur A."/>
            <person name="Lombard V."/>
            <person name="Morin E."/>
            <person name="Otillar R."/>
            <person name="Lindquist E.A."/>
            <person name="Sun H."/>
            <person name="LaButti K.M."/>
            <person name="Schmutz J."/>
            <person name="Jabbour D."/>
            <person name="Luo H."/>
            <person name="Baker S.E."/>
            <person name="Pisabarro A.G."/>
            <person name="Walton J.D."/>
            <person name="Blanchette R.A."/>
            <person name="Henrissat B."/>
            <person name="Martin F."/>
            <person name="Cullen D."/>
            <person name="Hibbett D.S."/>
            <person name="Grigoriev I.V."/>
        </authorList>
    </citation>
    <scope>NUCLEOTIDE SEQUENCE [LARGE SCALE GENOMIC DNA]</scope>
    <source>
        <strain evidence="3">MUCL 33604</strain>
    </source>
</reference>
<organism evidence="2 3">
    <name type="scientific">Jaapia argillacea MUCL 33604</name>
    <dbReference type="NCBI Taxonomy" id="933084"/>
    <lineage>
        <taxon>Eukaryota</taxon>
        <taxon>Fungi</taxon>
        <taxon>Dikarya</taxon>
        <taxon>Basidiomycota</taxon>
        <taxon>Agaricomycotina</taxon>
        <taxon>Agaricomycetes</taxon>
        <taxon>Agaricomycetidae</taxon>
        <taxon>Jaapiales</taxon>
        <taxon>Jaapiaceae</taxon>
        <taxon>Jaapia</taxon>
    </lineage>
</organism>
<gene>
    <name evidence="2" type="ORF">JAAARDRAFT_209615</name>
</gene>
<evidence type="ECO:0000313" key="2">
    <source>
        <dbReference type="EMBL" id="KDQ53826.1"/>
    </source>
</evidence>
<dbReference type="AlphaFoldDB" id="A0A067PU16"/>
<sequence length="541" mass="60994">MLTTDEPLRVDEVAQTILQNSLLPVWRIPAETLVDIFLHLSDDEGIENIETKPWKSWVKVTHVCHYWREVALDNPLLWTHLPITLPKWTLRMLSLSKQAPLHIDCFPQHPTHFQALLRALEHMERIEYLAIYVGFGSDELSKLSLITPAPRLKCLRLLHGDCFVVRRLPDDLFSGQTPCLRAIALVGLCLDWASPIFSNLVEIDISYSNIRMHLYRNRALPSAEDMARILRNCPHLQSLQLIESLPRPTAPGLPILPPIPLPNLRRLVVEGPAPDCASFVKQITYPPTIALRLGCSECTFDNILGVLPIMCSYWGSKGGIQRPGLYLFTGWEGVQDTLVAVDRFPTLVDGTIPAGLEDPTGISLSGDDLLPSPRPSRALAEILHTMDCGPLRAIRMRGDKAIESNDWIVALRCAVNVHTIHVDGPTNMFGLVDALQQLTEPTENSTLGNFALFPNLHRIILEGIDFDTCSADSTALDEALLGMFICRHESKQSLELHVRRCHHVHRIVWETEDHVSKVFWDGRDDNEREEEREEREGDDDG</sequence>
<dbReference type="PANTHER" id="PTHR38926">
    <property type="entry name" value="F-BOX DOMAIN CONTAINING PROTEIN, EXPRESSED"/>
    <property type="match status" value="1"/>
</dbReference>
<dbReference type="PANTHER" id="PTHR38926:SF5">
    <property type="entry name" value="F-BOX AND LEUCINE-RICH REPEAT PROTEIN 6"/>
    <property type="match status" value="1"/>
</dbReference>
<protein>
    <recommendedName>
        <fullName evidence="1">F-box domain-containing protein</fullName>
    </recommendedName>
</protein>
<dbReference type="OrthoDB" id="2884925at2759"/>
<dbReference type="Proteomes" id="UP000027265">
    <property type="component" value="Unassembled WGS sequence"/>
</dbReference>
<proteinExistence type="predicted"/>
<feature type="domain" description="F-box" evidence="1">
    <location>
        <begin position="26"/>
        <end position="81"/>
    </location>
</feature>
<dbReference type="Pfam" id="PF12937">
    <property type="entry name" value="F-box-like"/>
    <property type="match status" value="1"/>
</dbReference>
<dbReference type="SUPFAM" id="SSF52047">
    <property type="entry name" value="RNI-like"/>
    <property type="match status" value="1"/>
</dbReference>